<comment type="caution">
    <text evidence="2">The sequence shown here is derived from an EMBL/GenBank/DDBJ whole genome shotgun (WGS) entry which is preliminary data.</text>
</comment>
<dbReference type="AlphaFoldDB" id="A0A2P6SDR1"/>
<keyword evidence="3" id="KW-1185">Reference proteome</keyword>
<protein>
    <submittedName>
        <fullName evidence="2">Uncharacterized protein</fullName>
    </submittedName>
</protein>
<dbReference type="EMBL" id="PDCK01000039">
    <property type="protein sequence ID" value="PRQ56816.1"/>
    <property type="molecule type" value="Genomic_DNA"/>
</dbReference>
<keyword evidence="1" id="KW-0812">Transmembrane</keyword>
<proteinExistence type="predicted"/>
<keyword evidence="1" id="KW-1133">Transmembrane helix</keyword>
<dbReference type="Gramene" id="PRQ56816">
    <property type="protein sequence ID" value="PRQ56816"/>
    <property type="gene ID" value="RchiOBHm_Chr1g0341481"/>
</dbReference>
<dbReference type="Proteomes" id="UP000238479">
    <property type="component" value="Chromosome 1"/>
</dbReference>
<evidence type="ECO:0000256" key="1">
    <source>
        <dbReference type="SAM" id="Phobius"/>
    </source>
</evidence>
<accession>A0A2P6SDR1</accession>
<sequence length="75" mass="8154">MLLHSNGLIQKPRLLLSYDQASSLSLHHGISSLFSAEQPQKNDHPSGLSARALMAANIFLSPFCVMLIPATYLCS</sequence>
<organism evidence="2 3">
    <name type="scientific">Rosa chinensis</name>
    <name type="common">China rose</name>
    <dbReference type="NCBI Taxonomy" id="74649"/>
    <lineage>
        <taxon>Eukaryota</taxon>
        <taxon>Viridiplantae</taxon>
        <taxon>Streptophyta</taxon>
        <taxon>Embryophyta</taxon>
        <taxon>Tracheophyta</taxon>
        <taxon>Spermatophyta</taxon>
        <taxon>Magnoliopsida</taxon>
        <taxon>eudicotyledons</taxon>
        <taxon>Gunneridae</taxon>
        <taxon>Pentapetalae</taxon>
        <taxon>rosids</taxon>
        <taxon>fabids</taxon>
        <taxon>Rosales</taxon>
        <taxon>Rosaceae</taxon>
        <taxon>Rosoideae</taxon>
        <taxon>Rosoideae incertae sedis</taxon>
        <taxon>Rosa</taxon>
    </lineage>
</organism>
<gene>
    <name evidence="2" type="ORF">RchiOBHm_Chr1g0341481</name>
</gene>
<name>A0A2P6SDR1_ROSCH</name>
<evidence type="ECO:0000313" key="3">
    <source>
        <dbReference type="Proteomes" id="UP000238479"/>
    </source>
</evidence>
<evidence type="ECO:0000313" key="2">
    <source>
        <dbReference type="EMBL" id="PRQ56816.1"/>
    </source>
</evidence>
<feature type="transmembrane region" description="Helical" evidence="1">
    <location>
        <begin position="52"/>
        <end position="74"/>
    </location>
</feature>
<keyword evidence="1" id="KW-0472">Membrane</keyword>
<reference evidence="2 3" key="1">
    <citation type="journal article" date="2018" name="Nat. Genet.">
        <title>The Rosa genome provides new insights in the design of modern roses.</title>
        <authorList>
            <person name="Bendahmane M."/>
        </authorList>
    </citation>
    <scope>NUCLEOTIDE SEQUENCE [LARGE SCALE GENOMIC DNA]</scope>
    <source>
        <strain evidence="3">cv. Old Blush</strain>
    </source>
</reference>